<keyword evidence="10" id="KW-0472">Membrane</keyword>
<evidence type="ECO:0000259" key="12">
    <source>
        <dbReference type="PROSITE" id="PS50035"/>
    </source>
</evidence>
<evidence type="ECO:0000256" key="10">
    <source>
        <dbReference type="ARBA" id="ARBA00023136"/>
    </source>
</evidence>
<evidence type="ECO:0000256" key="2">
    <source>
        <dbReference type="ARBA" id="ARBA00004236"/>
    </source>
</evidence>
<evidence type="ECO:0000256" key="4">
    <source>
        <dbReference type="ARBA" id="ARBA00022475"/>
    </source>
</evidence>
<dbReference type="EMBL" id="JACBXS010000051">
    <property type="protein sequence ID" value="NYS26544.1"/>
    <property type="molecule type" value="Genomic_DNA"/>
</dbReference>
<dbReference type="NCBIfam" id="TIGR04265">
    <property type="entry name" value="bac_cardiolipin"/>
    <property type="match status" value="1"/>
</dbReference>
<comment type="function">
    <text evidence="1">Could be a virulence factor.</text>
</comment>
<evidence type="ECO:0000256" key="6">
    <source>
        <dbReference type="ARBA" id="ARBA00022679"/>
    </source>
</evidence>
<keyword evidence="7" id="KW-0812">Transmembrane</keyword>
<dbReference type="InterPro" id="IPR001736">
    <property type="entry name" value="PLipase_D/transphosphatidylase"/>
</dbReference>
<gene>
    <name evidence="13" type="primary">cls</name>
    <name evidence="13" type="ORF">HUK65_16280</name>
</gene>
<dbReference type="Proteomes" id="UP000529417">
    <property type="component" value="Unassembled WGS sequence"/>
</dbReference>
<dbReference type="GO" id="GO:0032049">
    <property type="term" value="P:cardiolipin biosynthetic process"/>
    <property type="evidence" value="ECO:0007669"/>
    <property type="project" value="UniProtKB-UniRule"/>
</dbReference>
<dbReference type="EC" id="2.7.8.-" evidence="11"/>
<dbReference type="PIRSF" id="PIRSF000850">
    <property type="entry name" value="Phospholipase_D_PSS"/>
    <property type="match status" value="1"/>
</dbReference>
<organism evidence="13 14">
    <name type="scientific">Rhabdonatronobacter sediminivivens</name>
    <dbReference type="NCBI Taxonomy" id="2743469"/>
    <lineage>
        <taxon>Bacteria</taxon>
        <taxon>Pseudomonadati</taxon>
        <taxon>Pseudomonadota</taxon>
        <taxon>Alphaproteobacteria</taxon>
        <taxon>Rhodobacterales</taxon>
        <taxon>Paracoccaceae</taxon>
        <taxon>Rhabdonatronobacter</taxon>
    </lineage>
</organism>
<dbReference type="InterPro" id="IPR022924">
    <property type="entry name" value="Cardiolipin_synthase"/>
</dbReference>
<dbReference type="InterPro" id="IPR025202">
    <property type="entry name" value="PLD-like_dom"/>
</dbReference>
<keyword evidence="9" id="KW-1133">Transmembrane helix</keyword>
<dbReference type="SUPFAM" id="SSF56024">
    <property type="entry name" value="Phospholipase D/nuclease"/>
    <property type="match status" value="2"/>
</dbReference>
<sequence length="402" mass="44860">MLSIVPDRRELRAPVASRLAASDPEFVRSMAGLYGSNLIAGNRIDTLVNGDTIFPAMLAAIRSAQTTINFETFIYWSGDIARCFADALVERARAGVAVRVLLDWAGSRRMDQELLTEMRAAGVQVVRFRPPHWYTLDRINNRTHRKLLIVDGHVGFTGGVGIGDEWLGDARNPGEWRDTHFRITGPMVAMLQGAFAANWVEDTGELLTGACHFPDLKPSGATVAQIVASTTGSRNYLHMMLMTAIAAAERHIRIATPYFVPDDVALGQLRDAAARGVEIDILVPGEHTDSELVRRASRHFWRTLLEAGVRIHEYQPTFMHAKLMVVDTVFASVGSTNFDERSFRLNDEANLNVFDAGFAREMIDVFERDLSCARAVTLQAWEARPLRQRLIDRAGSWMRPQI</sequence>
<dbReference type="GO" id="GO:0008808">
    <property type="term" value="F:cardiolipin synthase activity"/>
    <property type="evidence" value="ECO:0007669"/>
    <property type="project" value="UniProtKB-UniRule"/>
</dbReference>
<dbReference type="AlphaFoldDB" id="A0A7Z0I240"/>
<dbReference type="GO" id="GO:0005576">
    <property type="term" value="C:extracellular region"/>
    <property type="evidence" value="ECO:0007669"/>
    <property type="project" value="UniProtKB-SubCell"/>
</dbReference>
<evidence type="ECO:0000256" key="7">
    <source>
        <dbReference type="ARBA" id="ARBA00022692"/>
    </source>
</evidence>
<evidence type="ECO:0000256" key="8">
    <source>
        <dbReference type="ARBA" id="ARBA00022737"/>
    </source>
</evidence>
<evidence type="ECO:0000256" key="11">
    <source>
        <dbReference type="NCBIfam" id="TIGR04265"/>
    </source>
</evidence>
<dbReference type="Gene3D" id="3.30.870.10">
    <property type="entry name" value="Endonuclease Chain A"/>
    <property type="match status" value="2"/>
</dbReference>
<keyword evidence="5" id="KW-0964">Secreted</keyword>
<dbReference type="PANTHER" id="PTHR21248">
    <property type="entry name" value="CARDIOLIPIN SYNTHASE"/>
    <property type="match status" value="1"/>
</dbReference>
<dbReference type="PROSITE" id="PS50035">
    <property type="entry name" value="PLD"/>
    <property type="match status" value="2"/>
</dbReference>
<proteinExistence type="predicted"/>
<reference evidence="13 14" key="1">
    <citation type="journal article" date="2000" name="Arch. Microbiol.">
        <title>Rhodobaca bogoriensis gen. nov. and sp. nov., an alkaliphilic purple nonsulfur bacterium from African Rift Valley soda lakes.</title>
        <authorList>
            <person name="Milford A.D."/>
            <person name="Achenbach L.A."/>
            <person name="Jung D.O."/>
            <person name="Madigan M.T."/>
        </authorList>
    </citation>
    <scope>NUCLEOTIDE SEQUENCE [LARGE SCALE GENOMIC DNA]</scope>
    <source>
        <strain evidence="13 14">2376</strain>
    </source>
</reference>
<evidence type="ECO:0000256" key="5">
    <source>
        <dbReference type="ARBA" id="ARBA00022525"/>
    </source>
</evidence>
<accession>A0A7Z0I240</accession>
<keyword evidence="8" id="KW-0677">Repeat</keyword>
<feature type="domain" description="PLD phosphodiesterase" evidence="12">
    <location>
        <begin position="139"/>
        <end position="166"/>
    </location>
</feature>
<dbReference type="PANTHER" id="PTHR21248:SF22">
    <property type="entry name" value="PHOSPHOLIPASE D"/>
    <property type="match status" value="1"/>
</dbReference>
<dbReference type="Pfam" id="PF13091">
    <property type="entry name" value="PLDc_2"/>
    <property type="match status" value="2"/>
</dbReference>
<keyword evidence="6" id="KW-0808">Transferase</keyword>
<feature type="domain" description="PLD phosphodiesterase" evidence="12">
    <location>
        <begin position="315"/>
        <end position="342"/>
    </location>
</feature>
<evidence type="ECO:0000313" key="13">
    <source>
        <dbReference type="EMBL" id="NYS26544.1"/>
    </source>
</evidence>
<dbReference type="CDD" id="cd09110">
    <property type="entry name" value="PLDc_CLS_1"/>
    <property type="match status" value="1"/>
</dbReference>
<dbReference type="CDD" id="cd09159">
    <property type="entry name" value="PLDc_ybhO_like_2"/>
    <property type="match status" value="1"/>
</dbReference>
<name>A0A7Z0I240_9RHOB</name>
<dbReference type="GO" id="GO:0005886">
    <property type="term" value="C:plasma membrane"/>
    <property type="evidence" value="ECO:0007669"/>
    <property type="project" value="UniProtKB-SubCell"/>
</dbReference>
<comment type="subcellular location">
    <subcellularLocation>
        <location evidence="2">Cell membrane</location>
    </subcellularLocation>
    <subcellularLocation>
        <location evidence="3">Secreted</location>
    </subcellularLocation>
</comment>
<evidence type="ECO:0000256" key="9">
    <source>
        <dbReference type="ARBA" id="ARBA00022989"/>
    </source>
</evidence>
<dbReference type="RefSeq" id="WP_179907338.1">
    <property type="nucleotide sequence ID" value="NZ_JACBXS010000051.1"/>
</dbReference>
<keyword evidence="14" id="KW-1185">Reference proteome</keyword>
<evidence type="ECO:0000256" key="3">
    <source>
        <dbReference type="ARBA" id="ARBA00004613"/>
    </source>
</evidence>
<evidence type="ECO:0000313" key="14">
    <source>
        <dbReference type="Proteomes" id="UP000529417"/>
    </source>
</evidence>
<dbReference type="SMART" id="SM00155">
    <property type="entry name" value="PLDc"/>
    <property type="match status" value="2"/>
</dbReference>
<comment type="caution">
    <text evidence="13">The sequence shown here is derived from an EMBL/GenBank/DDBJ whole genome shotgun (WGS) entry which is preliminary data.</text>
</comment>
<evidence type="ECO:0000256" key="1">
    <source>
        <dbReference type="ARBA" id="ARBA00003145"/>
    </source>
</evidence>
<keyword evidence="4" id="KW-1003">Cell membrane</keyword>
<protein>
    <recommendedName>
        <fullName evidence="11">Cardiolipin synthase</fullName>
        <ecNumber evidence="11">2.7.8.-</ecNumber>
    </recommendedName>
</protein>